<dbReference type="SUPFAM" id="SSF49742">
    <property type="entry name" value="PHM/PNGase F"/>
    <property type="match status" value="2"/>
</dbReference>
<reference evidence="18" key="1">
    <citation type="journal article" date="2023" name="bioRxiv">
        <title>Scaffold-level genome assemblies of two parasitoid biocontrol wasps reveal the parthenogenesis mechanism and an associated novel virus.</title>
        <authorList>
            <person name="Inwood S."/>
            <person name="Skelly J."/>
            <person name="Guhlin J."/>
            <person name="Harrop T."/>
            <person name="Goldson S."/>
            <person name="Dearden P."/>
        </authorList>
    </citation>
    <scope>NUCLEOTIDE SEQUENCE</scope>
    <source>
        <strain evidence="18">Irish</strain>
        <tissue evidence="18">Whole body</tissue>
    </source>
</reference>
<reference evidence="18" key="2">
    <citation type="submission" date="2023-03" db="EMBL/GenBank/DDBJ databases">
        <authorList>
            <person name="Inwood S.N."/>
            <person name="Skelly J.G."/>
            <person name="Guhlin J."/>
            <person name="Harrop T.W.R."/>
            <person name="Goldson S.G."/>
            <person name="Dearden P.K."/>
        </authorList>
    </citation>
    <scope>NUCLEOTIDE SEQUENCE</scope>
    <source>
        <strain evidence="18">Irish</strain>
        <tissue evidence="18">Whole body</tissue>
    </source>
</reference>
<dbReference type="Gene3D" id="2.60.120.230">
    <property type="match status" value="1"/>
</dbReference>
<dbReference type="InterPro" id="IPR014784">
    <property type="entry name" value="Cu2_ascorb_mOase-like_C"/>
</dbReference>
<dbReference type="Gene3D" id="2.60.120.310">
    <property type="entry name" value="Copper type II, ascorbate-dependent monooxygenase, N-terminal domain"/>
    <property type="match status" value="1"/>
</dbReference>
<dbReference type="Pfam" id="PF03712">
    <property type="entry name" value="Cu2_monoox_C"/>
    <property type="match status" value="1"/>
</dbReference>
<comment type="subcellular location">
    <subcellularLocation>
        <location evidence="1">Secreted</location>
    </subcellularLocation>
</comment>
<feature type="binding site" evidence="13">
    <location>
        <position position="73"/>
    </location>
    <ligand>
        <name>Cu(2+)</name>
        <dbReference type="ChEBI" id="CHEBI:29036"/>
        <label>1</label>
        <note>catalytic</note>
    </ligand>
</feature>
<dbReference type="EMBL" id="JAQQBS010001422">
    <property type="protein sequence ID" value="KAK0166496.1"/>
    <property type="molecule type" value="Genomic_DNA"/>
</dbReference>
<evidence type="ECO:0000256" key="2">
    <source>
        <dbReference type="ARBA" id="ARBA00010676"/>
    </source>
</evidence>
<feature type="chain" id="PRO_5041446218" description="peptidylglycine monooxygenase" evidence="15">
    <location>
        <begin position="24"/>
        <end position="338"/>
    </location>
</feature>
<evidence type="ECO:0000256" key="3">
    <source>
        <dbReference type="ARBA" id="ARBA00012689"/>
    </source>
</evidence>
<evidence type="ECO:0000256" key="10">
    <source>
        <dbReference type="ARBA" id="ARBA00023157"/>
    </source>
</evidence>
<keyword evidence="10 14" id="KW-1015">Disulfide bond</keyword>
<feature type="disulfide bond" evidence="14">
    <location>
        <begin position="272"/>
        <end position="293"/>
    </location>
</feature>
<keyword evidence="8 13" id="KW-0186">Copper</keyword>
<dbReference type="GO" id="GO:0016020">
    <property type="term" value="C:membrane"/>
    <property type="evidence" value="ECO:0007669"/>
    <property type="project" value="InterPro"/>
</dbReference>
<evidence type="ECO:0000256" key="14">
    <source>
        <dbReference type="PIRSR" id="PIRSR600720-3"/>
    </source>
</evidence>
<feature type="binding site" evidence="13">
    <location>
        <position position="221"/>
    </location>
    <ligand>
        <name>Cu(2+)</name>
        <dbReference type="ChEBI" id="CHEBI:29036"/>
        <label>1</label>
        <note>catalytic</note>
    </ligand>
</feature>
<dbReference type="GO" id="GO:0005576">
    <property type="term" value="C:extracellular region"/>
    <property type="evidence" value="ECO:0007669"/>
    <property type="project" value="UniProtKB-SubCell"/>
</dbReference>
<keyword evidence="11" id="KW-0325">Glycoprotein</keyword>
<evidence type="ECO:0000256" key="13">
    <source>
        <dbReference type="PIRSR" id="PIRSR600720-2"/>
    </source>
</evidence>
<evidence type="ECO:0000256" key="15">
    <source>
        <dbReference type="SAM" id="SignalP"/>
    </source>
</evidence>
<dbReference type="InterPro" id="IPR014783">
    <property type="entry name" value="Cu2_ascorb_mOase_CS-2"/>
</dbReference>
<evidence type="ECO:0000256" key="8">
    <source>
        <dbReference type="ARBA" id="ARBA00023008"/>
    </source>
</evidence>
<keyword evidence="6 15" id="KW-0732">Signal</keyword>
<comment type="caution">
    <text evidence="18">The sequence shown here is derived from an EMBL/GenBank/DDBJ whole genome shotgun (WGS) entry which is preliminary data.</text>
</comment>
<keyword evidence="4" id="KW-0964">Secreted</keyword>
<dbReference type="InterPro" id="IPR036939">
    <property type="entry name" value="Cu2_ascorb_mOase_N_sf"/>
</dbReference>
<evidence type="ECO:0000256" key="1">
    <source>
        <dbReference type="ARBA" id="ARBA00004613"/>
    </source>
</evidence>
<evidence type="ECO:0000256" key="6">
    <source>
        <dbReference type="ARBA" id="ARBA00022729"/>
    </source>
</evidence>
<feature type="signal peptide" evidence="15">
    <location>
        <begin position="1"/>
        <end position="23"/>
    </location>
</feature>
<evidence type="ECO:0000256" key="5">
    <source>
        <dbReference type="ARBA" id="ARBA00022723"/>
    </source>
</evidence>
<dbReference type="InterPro" id="IPR008977">
    <property type="entry name" value="PHM/PNGase_F_dom_sf"/>
</dbReference>
<dbReference type="GO" id="GO:0006518">
    <property type="term" value="P:peptide metabolic process"/>
    <property type="evidence" value="ECO:0007669"/>
    <property type="project" value="InterPro"/>
</dbReference>
<organism evidence="18 19">
    <name type="scientific">Microctonus aethiopoides</name>
    <dbReference type="NCBI Taxonomy" id="144406"/>
    <lineage>
        <taxon>Eukaryota</taxon>
        <taxon>Metazoa</taxon>
        <taxon>Ecdysozoa</taxon>
        <taxon>Arthropoda</taxon>
        <taxon>Hexapoda</taxon>
        <taxon>Insecta</taxon>
        <taxon>Pterygota</taxon>
        <taxon>Neoptera</taxon>
        <taxon>Endopterygota</taxon>
        <taxon>Hymenoptera</taxon>
        <taxon>Apocrita</taxon>
        <taxon>Ichneumonoidea</taxon>
        <taxon>Braconidae</taxon>
        <taxon>Euphorinae</taxon>
        <taxon>Microctonus</taxon>
    </lineage>
</organism>
<comment type="similarity">
    <text evidence="2">Belongs to the copper type II ascorbate-dependent monooxygenase family.</text>
</comment>
<sequence length="338" mass="38347">MQDRYSIFLIFIIAVLVTQDVYCHSTETYPILMPNVKPYQSELYLCTPVKINSSNTYYIVGFQPKASMNVAHHIILYGCTTPGAAKSIWNCGEMMSHHSKDYSNNESASPCAEGSEILYAWARDAPDLMLPDNVGFKVGANSPIKYLVLQVHYAHIERFKHGVTDDSGIYLHYTMEPLNKLAGIFLLGTAGSIRSRSIEYMETACELAENKVIHPFAYRVHTHSLGKVVSGYVIKGDRWIELGKRDPLTPQMFYNTSNYVAITKGDILAARCTMNNIHDWRVNIGATNNDEMCNFYLMYYVENDEPLEMKYCFTRGPPNFSWDMANLPNIPHRDASSL</sequence>
<dbReference type="FunFam" id="2.60.120.310:FF:000005">
    <property type="entry name" value="Peptidylglycine alpha-hydroxylating monooxygenase"/>
    <property type="match status" value="1"/>
</dbReference>
<evidence type="ECO:0000259" key="16">
    <source>
        <dbReference type="Pfam" id="PF01082"/>
    </source>
</evidence>
<dbReference type="InterPro" id="IPR024548">
    <property type="entry name" value="Cu2_monoox_C"/>
</dbReference>
<dbReference type="PROSITE" id="PS00085">
    <property type="entry name" value="CU2_MONOOXYGENASE_2"/>
    <property type="match status" value="1"/>
</dbReference>
<feature type="binding site" evidence="13">
    <location>
        <position position="292"/>
    </location>
    <ligand>
        <name>Cu(2+)</name>
        <dbReference type="ChEBI" id="CHEBI:29036"/>
        <label>1</label>
        <note>catalytic</note>
    </ligand>
</feature>
<feature type="binding site" evidence="13">
    <location>
        <position position="72"/>
    </location>
    <ligand>
        <name>Cu(2+)</name>
        <dbReference type="ChEBI" id="CHEBI:29036"/>
        <label>1</label>
        <note>catalytic</note>
    </ligand>
</feature>
<keyword evidence="7" id="KW-0560">Oxidoreductase</keyword>
<evidence type="ECO:0000256" key="11">
    <source>
        <dbReference type="ARBA" id="ARBA00023180"/>
    </source>
</evidence>
<evidence type="ECO:0000256" key="9">
    <source>
        <dbReference type="ARBA" id="ARBA00023033"/>
    </source>
</evidence>
<dbReference type="Proteomes" id="UP001168990">
    <property type="component" value="Unassembled WGS sequence"/>
</dbReference>
<name>A0AA39KM82_9HYME</name>
<comment type="catalytic activity">
    <reaction evidence="12">
        <text>a [peptide]-C-terminal glycine + 2 L-ascorbate + O2 = a [peptide]-C-terminal (2S)-2-hydroxyglycine + 2 monodehydro-L-ascorbate radical + H2O</text>
        <dbReference type="Rhea" id="RHEA:21452"/>
        <dbReference type="Rhea" id="RHEA-COMP:13486"/>
        <dbReference type="Rhea" id="RHEA-COMP:15321"/>
        <dbReference type="ChEBI" id="CHEBI:15377"/>
        <dbReference type="ChEBI" id="CHEBI:15379"/>
        <dbReference type="ChEBI" id="CHEBI:38290"/>
        <dbReference type="ChEBI" id="CHEBI:59513"/>
        <dbReference type="ChEBI" id="CHEBI:137000"/>
        <dbReference type="ChEBI" id="CHEBI:142768"/>
        <dbReference type="EC" id="1.14.17.3"/>
    </reaction>
</comment>
<keyword evidence="9" id="KW-0503">Monooxygenase</keyword>
<dbReference type="PANTHER" id="PTHR10680:SF14">
    <property type="entry name" value="PEPTIDYL-GLYCINE ALPHA-AMIDATING MONOOXYGENASE"/>
    <property type="match status" value="1"/>
</dbReference>
<evidence type="ECO:0000313" key="19">
    <source>
        <dbReference type="Proteomes" id="UP001168990"/>
    </source>
</evidence>
<gene>
    <name evidence="18" type="ORF">PV328_004911</name>
</gene>
<feature type="binding site" evidence="13">
    <location>
        <position position="152"/>
    </location>
    <ligand>
        <name>Cu(2+)</name>
        <dbReference type="ChEBI" id="CHEBI:29036"/>
        <label>1</label>
        <note>catalytic</note>
    </ligand>
</feature>
<evidence type="ECO:0000256" key="4">
    <source>
        <dbReference type="ARBA" id="ARBA00022525"/>
    </source>
</evidence>
<dbReference type="PANTHER" id="PTHR10680">
    <property type="entry name" value="PEPTIDYL-GLYCINE ALPHA-AMIDATING MONOOXYGENASE"/>
    <property type="match status" value="1"/>
</dbReference>
<feature type="disulfide bond" evidence="14">
    <location>
        <begin position="79"/>
        <end position="111"/>
    </location>
</feature>
<feature type="domain" description="Copper type II ascorbate-dependent monooxygenase C-terminal" evidence="17">
    <location>
        <begin position="181"/>
        <end position="324"/>
    </location>
</feature>
<feature type="disulfide bond" evidence="14">
    <location>
        <begin position="205"/>
        <end position="312"/>
    </location>
</feature>
<dbReference type="AlphaFoldDB" id="A0AA39KM82"/>
<evidence type="ECO:0000259" key="17">
    <source>
        <dbReference type="Pfam" id="PF03712"/>
    </source>
</evidence>
<dbReference type="PRINTS" id="PR00790">
    <property type="entry name" value="PAMONOXGNASE"/>
</dbReference>
<dbReference type="InterPro" id="IPR000720">
    <property type="entry name" value="PHM/PAL"/>
</dbReference>
<feature type="binding site" evidence="13">
    <location>
        <position position="223"/>
    </location>
    <ligand>
        <name>Cu(2+)</name>
        <dbReference type="ChEBI" id="CHEBI:29036"/>
        <label>1</label>
        <note>catalytic</note>
    </ligand>
</feature>
<feature type="domain" description="Copper type II ascorbate-dependent monooxygenase N-terminal" evidence="16">
    <location>
        <begin position="30"/>
        <end position="159"/>
    </location>
</feature>
<feature type="disulfide bond" evidence="14">
    <location>
        <begin position="46"/>
        <end position="91"/>
    </location>
</feature>
<evidence type="ECO:0000256" key="7">
    <source>
        <dbReference type="ARBA" id="ARBA00023002"/>
    </source>
</evidence>
<keyword evidence="19" id="KW-1185">Reference proteome</keyword>
<comment type="cofactor">
    <cofactor evidence="13">
        <name>Cu(2+)</name>
        <dbReference type="ChEBI" id="CHEBI:29036"/>
    </cofactor>
    <text evidence="13">Binds 2 Cu(2+) ions per subunit.</text>
</comment>
<dbReference type="GO" id="GO:0004504">
    <property type="term" value="F:peptidylglycine monooxygenase activity"/>
    <property type="evidence" value="ECO:0007669"/>
    <property type="project" value="UniProtKB-EC"/>
</dbReference>
<evidence type="ECO:0000313" key="18">
    <source>
        <dbReference type="EMBL" id="KAK0166496.1"/>
    </source>
</evidence>
<dbReference type="Pfam" id="PF01082">
    <property type="entry name" value="Cu2_monooxygen"/>
    <property type="match status" value="1"/>
</dbReference>
<dbReference type="GO" id="GO:0005507">
    <property type="term" value="F:copper ion binding"/>
    <property type="evidence" value="ECO:0007669"/>
    <property type="project" value="InterPro"/>
</dbReference>
<dbReference type="FunFam" id="2.60.120.230:FF:000002">
    <property type="entry name" value="Peptidyl-glycine alpha-amidating monooxygenase B"/>
    <property type="match status" value="1"/>
</dbReference>
<accession>A0AA39KM82</accession>
<dbReference type="InterPro" id="IPR000323">
    <property type="entry name" value="Cu2_ascorb_mOase_N"/>
</dbReference>
<proteinExistence type="inferred from homology"/>
<keyword evidence="5 13" id="KW-0479">Metal-binding</keyword>
<evidence type="ECO:0000256" key="12">
    <source>
        <dbReference type="ARBA" id="ARBA00048431"/>
    </source>
</evidence>
<dbReference type="EC" id="1.14.17.3" evidence="3"/>
<protein>
    <recommendedName>
        <fullName evidence="3">peptidylglycine monooxygenase</fullName>
        <ecNumber evidence="3">1.14.17.3</ecNumber>
    </recommendedName>
</protein>